<feature type="region of interest" description="Disordered" evidence="10">
    <location>
        <begin position="2174"/>
        <end position="2301"/>
    </location>
</feature>
<feature type="compositionally biased region" description="Low complexity" evidence="10">
    <location>
        <begin position="1176"/>
        <end position="1185"/>
    </location>
</feature>
<feature type="compositionally biased region" description="Gly residues" evidence="10">
    <location>
        <begin position="178"/>
        <end position="187"/>
    </location>
</feature>
<feature type="compositionally biased region" description="Low complexity" evidence="10">
    <location>
        <begin position="1012"/>
        <end position="1021"/>
    </location>
</feature>
<dbReference type="InterPro" id="IPR000504">
    <property type="entry name" value="RRM_dom"/>
</dbReference>
<feature type="compositionally biased region" description="Polar residues" evidence="10">
    <location>
        <begin position="1771"/>
        <end position="1781"/>
    </location>
</feature>
<dbReference type="Gene3D" id="3.30.40.10">
    <property type="entry name" value="Zinc/RING finger domain, C3HC4 (zinc finger)"/>
    <property type="match status" value="1"/>
</dbReference>
<feature type="compositionally biased region" description="Polar residues" evidence="10">
    <location>
        <begin position="702"/>
        <end position="721"/>
    </location>
</feature>
<feature type="compositionally biased region" description="Gly residues" evidence="10">
    <location>
        <begin position="92"/>
        <end position="103"/>
    </location>
</feature>
<feature type="compositionally biased region" description="Gly residues" evidence="10">
    <location>
        <begin position="1337"/>
        <end position="1347"/>
    </location>
</feature>
<dbReference type="PROSITE" id="PS50102">
    <property type="entry name" value="RRM"/>
    <property type="match status" value="1"/>
</dbReference>
<feature type="compositionally biased region" description="Basic and acidic residues" evidence="10">
    <location>
        <begin position="2254"/>
        <end position="2267"/>
    </location>
</feature>
<evidence type="ECO:0000256" key="9">
    <source>
        <dbReference type="PROSITE-ProRule" id="PRU00723"/>
    </source>
</evidence>
<gene>
    <name evidence="14" type="ORF">CSUI_001606</name>
</gene>
<dbReference type="GO" id="GO:0003723">
    <property type="term" value="F:RNA binding"/>
    <property type="evidence" value="ECO:0007669"/>
    <property type="project" value="UniProtKB-UniRule"/>
</dbReference>
<keyword evidence="4 9" id="KW-0862">Zinc</keyword>
<reference evidence="14 15" key="1">
    <citation type="journal article" date="2017" name="Int. J. Parasitol.">
        <title>The genome of the protozoan parasite Cystoisospora suis and a reverse vaccinology approach to identify vaccine candidates.</title>
        <authorList>
            <person name="Palmieri N."/>
            <person name="Shrestha A."/>
            <person name="Ruttkowski B."/>
            <person name="Beck T."/>
            <person name="Vogl C."/>
            <person name="Tomley F."/>
            <person name="Blake D.P."/>
            <person name="Joachim A."/>
        </authorList>
    </citation>
    <scope>NUCLEOTIDE SEQUENCE [LARGE SCALE GENOMIC DNA]</scope>
    <source>
        <strain evidence="14 15">Wien I</strain>
    </source>
</reference>
<feature type="compositionally biased region" description="Gly residues" evidence="10">
    <location>
        <begin position="1995"/>
        <end position="2008"/>
    </location>
</feature>
<organism evidence="14 15">
    <name type="scientific">Cystoisospora suis</name>
    <dbReference type="NCBI Taxonomy" id="483139"/>
    <lineage>
        <taxon>Eukaryota</taxon>
        <taxon>Sar</taxon>
        <taxon>Alveolata</taxon>
        <taxon>Apicomplexa</taxon>
        <taxon>Conoidasida</taxon>
        <taxon>Coccidia</taxon>
        <taxon>Eucoccidiorida</taxon>
        <taxon>Eimeriorina</taxon>
        <taxon>Sarcocystidae</taxon>
        <taxon>Cystoisospora</taxon>
    </lineage>
</organism>
<keyword evidence="3 9" id="KW-0863">Zinc-finger</keyword>
<dbReference type="GO" id="GO:0030014">
    <property type="term" value="C:CCR4-NOT complex"/>
    <property type="evidence" value="ECO:0007669"/>
    <property type="project" value="InterPro"/>
</dbReference>
<sequence>MRATKRGRATTEAAHASSAGANSHMRSGSEDACCVGGGPRTNPSGGGAGKNKKNTGGNSVSSKGRRGSTDAGGRGATATVQRRSSSVASAVGGRGGRGSGAGGAKRSPKDEEKEGKHSSEGNDKGEAKEKVAESGSSSSASGSEERPASGGKASLAVPQSGWDRGGRSRSCSNEGRRGSGGGRGGSGESRNSSRARSAWGGNGAGGGHAAGDEDHEETLTCPLCLEEMDETDRGLFPCECGYQLCLWCLHHIRERLGNKCPACRREYDEKKFKFNEERVNELKRMIGRHKGRDKAQQHPHSSSSPPPHVHSHGTGRNAASGSGSNASSQSATSVSSAGISNTGNKGGSSSGFFGVSNSAGVTGGGTGGGVGFSSSGTGCSPPMNAGDLKDVRVIQRSLVYVIGIPPSIAKKEILKRPEFFGQYGKVVHMVVNKSQGYNSAWGGPSYAVYVTYSNSREAVEAIQNIDGAVFEGRTLKASFGTTKYCSYFLKGIKCQNPDCFYLHTMGSDKDSFTKEAMISAKHEFLDLTLPTGEGAKKAAAAATGSGAPSSFGVVPAGGGERTGGGHTSGSNVDEGPEKRVLSNKGKSEGGAKSPRADMTVNTADDSFQTQNGEGWWGGAASPGPGLSVHSCASKRRSSTRASGPYRRSSRGGGRPSTAEHGESNGSLVSGGQTTAVSAGGGEGGGNFRGGGAVDREGRRGQQAATSSGWASSTVGGATSWASVAAGSAKLHSSTSTVGPCQNGGTGSSVTAAKVVLAGGGAVGSRSSPSAEGAALKDEAKKLRGPRGETPSPSRRKEGKEGEQSSTSGSVATAGDTAGPELSCVSPVPGSEQKEEGEGDRKEKRNGSFSDLSVREGHGNREEGREEEPSRETSGEAHTGGTENGLSGTALDGETDEGERNADLSVFPPAPSGVVAFPALTTTSDRGPIDGRRGPHPLPPLDDQVEGERRRADTGSSRGPPNPPSQPLGGIAASGGQLLYGSSVLPGPSPSSSSSLCSAPPLLCLDQQQRASPGPAGPHAGALPPPHLNLRGSHPYQPTSSPSHDSTVVHQGFCCSRSSGSVVAPGGPRSTPRLQQAPPVPSSSYGFPSSVSSSTTNSPGTFLPNTLPPSPCLHGNGAAAGTSSNSSTNFASSPGIVGARPVGLQGQHFSLHASSVAAAANQQPPLLPLPPAAFQQQGTVGQSGRMGSAGSGAGGVGSAPWSPVASFTSISNTSGHVHHHNHAGQMPAHTANHTNAMAGVGSPAPHPPPSAPGPPPLHGSQGAASCGVGLSGASSSFGAPGLLSASHQHQQSRFFPCGSRAGGTGVSSQAVASGRSGLLPGMGPGMAADQGGLEEQGVGLGVGGGPLGQGEDEKEDEEELFEVPGLDDALDEMLPVSALSACMARRNLDYDGPTGPLLSGGFSSLCGSGGMADSDSRKEGILSRTDEGGSVGVSYSAAVGSVLSSLDRQQRPSFGMRTGGFPEIPSSHFPSLHSTVGGGYAGEGGCGESGVSRGPATSAADYGPVGEAMSGQAGPTNREVRWGHEEQSRPAQPAPTALMWLRQLQQTAGQGSEAREQQSPAVPGCGQFYPMCATNSSDSAAGRVSSTSAQHLLELLRPLSASPDGAAAAARVIANAACFQSPGVSGDSIKRPPPPAIPRPPSRFYYVPSSVPFMGGGSTAASHAEMTFGPGVGISLPSEDSTACSGSRDFRDSKGGGGTADSSSSSHRRTNSATAGLLPRAGCGPARPLTGGSSITGQQLLLQMQQHRLASSAASGDVAGHQAVSGEPGPHPQNQSDGQCPQMQGWFETGLGQNSCASSSPAPNLASAFPRLHYGSQPSNSKEGGEVGNGAGHIKTDRTAVATSQGPPPSGNPAAACLAFSDGGGRVPKQRSGTWVSPPDNTENGLISSGPRFPEGSNRSSFTSQGSGESNASNASNNAVAFFLSLMPNANVNIVGPGATTSSFHRSFSGNSGGVTGPAGGRHPPAQKTGCSVGGAGGSVGSEEGGDLSQHDSNVPGGGKAAGAQGGLGNQRVSAEDHKGKNFETESVGTNKNGPPLSDARGPSEPDEQEATGSSLRWPSSAFPPLSSHNSEGSSNTSKRSSVASSRRVSGGESASVNHSQNATEANKWPGGGNTSGTGPGSVRGGSGGTSRSQGGAGSSRGSGGTPGARGGSNAEKPSVFSAFSSFSSSSSAFASSSFFSTMPSHTGQHAPLLGTSLKNDDGRRGSGHSEKGTESESPKKASAGASKDVVASRGSSVAAGCGEETPAACKQKSPRREVDATKADGRQPSKAAQSPDSKKSGQKRRTSEGAARSRGKVSGSS</sequence>
<dbReference type="InterPro" id="IPR001841">
    <property type="entry name" value="Znf_RING"/>
</dbReference>
<evidence type="ECO:0000256" key="1">
    <source>
        <dbReference type="ARBA" id="ARBA00004123"/>
    </source>
</evidence>
<feature type="compositionally biased region" description="Gly residues" evidence="10">
    <location>
        <begin position="678"/>
        <end position="692"/>
    </location>
</feature>
<dbReference type="GO" id="GO:0016567">
    <property type="term" value="P:protein ubiquitination"/>
    <property type="evidence" value="ECO:0007669"/>
    <property type="project" value="TreeGrafter"/>
</dbReference>
<feature type="region of interest" description="Disordered" evidence="10">
    <location>
        <begin position="1"/>
        <end position="214"/>
    </location>
</feature>
<dbReference type="Pfam" id="PF00076">
    <property type="entry name" value="RRM_1"/>
    <property type="match status" value="1"/>
</dbReference>
<evidence type="ECO:0000259" key="11">
    <source>
        <dbReference type="PROSITE" id="PS50089"/>
    </source>
</evidence>
<comment type="subcellular location">
    <subcellularLocation>
        <location evidence="1">Nucleus</location>
    </subcellularLocation>
</comment>
<keyword evidence="5 8" id="KW-0694">RNA-binding</keyword>
<dbReference type="SMART" id="SM00360">
    <property type="entry name" value="RRM"/>
    <property type="match status" value="1"/>
</dbReference>
<keyword evidence="6" id="KW-0175">Coiled coil</keyword>
<dbReference type="InterPro" id="IPR034261">
    <property type="entry name" value="CNOT4_RRM"/>
</dbReference>
<feature type="compositionally biased region" description="Low complexity" evidence="10">
    <location>
        <begin position="1114"/>
        <end position="1125"/>
    </location>
</feature>
<dbReference type="PROSITE" id="PS50089">
    <property type="entry name" value="ZF_RING_2"/>
    <property type="match status" value="1"/>
</dbReference>
<feature type="compositionally biased region" description="Gly residues" evidence="10">
    <location>
        <begin position="35"/>
        <end position="49"/>
    </location>
</feature>
<feature type="compositionally biased region" description="Polar residues" evidence="10">
    <location>
        <begin position="599"/>
        <end position="611"/>
    </location>
</feature>
<feature type="region of interest" description="Disordered" evidence="10">
    <location>
        <begin position="1678"/>
        <end position="1730"/>
    </location>
</feature>
<feature type="compositionally biased region" description="Polar residues" evidence="10">
    <location>
        <begin position="1896"/>
        <end position="1908"/>
    </location>
</feature>
<accession>A0A2C6LBQ1</accession>
<evidence type="ECO:0000256" key="2">
    <source>
        <dbReference type="ARBA" id="ARBA00022723"/>
    </source>
</evidence>
<dbReference type="VEuPathDB" id="ToxoDB:CSUI_001606"/>
<feature type="compositionally biased region" description="Low complexity" evidence="10">
    <location>
        <begin position="82"/>
        <end position="91"/>
    </location>
</feature>
<feature type="region of interest" description="Disordered" evidence="10">
    <location>
        <begin position="1944"/>
        <end position="2158"/>
    </location>
</feature>
<feature type="domain" description="RRM" evidence="12">
    <location>
        <begin position="397"/>
        <end position="482"/>
    </location>
</feature>
<evidence type="ECO:0000256" key="10">
    <source>
        <dbReference type="SAM" id="MobiDB-lite"/>
    </source>
</evidence>
<dbReference type="CDD" id="cd12438">
    <property type="entry name" value="RRM_CNOT4"/>
    <property type="match status" value="1"/>
</dbReference>
<dbReference type="PROSITE" id="PS50103">
    <property type="entry name" value="ZF_C3H1"/>
    <property type="match status" value="1"/>
</dbReference>
<dbReference type="InterPro" id="IPR013083">
    <property type="entry name" value="Znf_RING/FYVE/PHD"/>
</dbReference>
<feature type="compositionally biased region" description="Basic and acidic residues" evidence="10">
    <location>
        <begin position="1517"/>
        <end position="1527"/>
    </location>
</feature>
<feature type="compositionally biased region" description="Polar residues" evidence="10">
    <location>
        <begin position="1035"/>
        <end position="1048"/>
    </location>
</feature>
<dbReference type="InterPro" id="IPR000571">
    <property type="entry name" value="Znf_CCCH"/>
</dbReference>
<keyword evidence="7" id="KW-0539">Nucleus</keyword>
<feature type="compositionally biased region" description="Gly residues" evidence="10">
    <location>
        <begin position="2109"/>
        <end position="2150"/>
    </location>
</feature>
<feature type="region of interest" description="Disordered" evidence="10">
    <location>
        <begin position="1232"/>
        <end position="1265"/>
    </location>
</feature>
<evidence type="ECO:0000256" key="6">
    <source>
        <dbReference type="ARBA" id="ARBA00023054"/>
    </source>
</evidence>
<dbReference type="OrthoDB" id="333195at2759"/>
<feature type="compositionally biased region" description="Low complexity" evidence="10">
    <location>
        <begin position="978"/>
        <end position="1004"/>
    </location>
</feature>
<feature type="compositionally biased region" description="Gly residues" evidence="10">
    <location>
        <begin position="1950"/>
        <end position="1959"/>
    </location>
</feature>
<feature type="domain" description="RING-type" evidence="11">
    <location>
        <begin position="221"/>
        <end position="264"/>
    </location>
</feature>
<feature type="domain" description="C3H1-type" evidence="13">
    <location>
        <begin position="479"/>
        <end position="506"/>
    </location>
</feature>
<dbReference type="SMART" id="SM00361">
    <property type="entry name" value="RRM_1"/>
    <property type="match status" value="1"/>
</dbReference>
<feature type="compositionally biased region" description="Low complexity" evidence="10">
    <location>
        <begin position="2066"/>
        <end position="2096"/>
    </location>
</feature>
<feature type="compositionally biased region" description="Polar residues" evidence="10">
    <location>
        <begin position="663"/>
        <end position="676"/>
    </location>
</feature>
<feature type="compositionally biased region" description="Polar residues" evidence="10">
    <location>
        <begin position="730"/>
        <end position="739"/>
    </location>
</feature>
<dbReference type="GO" id="GO:0008270">
    <property type="term" value="F:zinc ion binding"/>
    <property type="evidence" value="ECO:0007669"/>
    <property type="project" value="UniProtKB-KW"/>
</dbReference>
<keyword evidence="2 9" id="KW-0479">Metal-binding</keyword>
<feature type="region of interest" description="Disordered" evidence="10">
    <location>
        <begin position="1176"/>
        <end position="1196"/>
    </location>
</feature>
<feature type="compositionally biased region" description="Low complexity" evidence="10">
    <location>
        <begin position="188"/>
        <end position="199"/>
    </location>
</feature>
<dbReference type="PANTHER" id="PTHR12603">
    <property type="entry name" value="CCR4-NOT TRANSCRIPTION COMPLEX RELATED"/>
    <property type="match status" value="1"/>
</dbReference>
<dbReference type="GO" id="GO:0005634">
    <property type="term" value="C:nucleus"/>
    <property type="evidence" value="ECO:0007669"/>
    <property type="project" value="UniProtKB-SubCell"/>
</dbReference>
<evidence type="ECO:0000313" key="14">
    <source>
        <dbReference type="EMBL" id="PHJ24535.1"/>
    </source>
</evidence>
<dbReference type="GeneID" id="94425022"/>
<evidence type="ECO:0000256" key="8">
    <source>
        <dbReference type="PROSITE-ProRule" id="PRU00176"/>
    </source>
</evidence>
<feature type="compositionally biased region" description="Basic and acidic residues" evidence="10">
    <location>
        <begin position="831"/>
        <end position="845"/>
    </location>
</feature>
<dbReference type="Gene3D" id="3.30.70.330">
    <property type="match status" value="1"/>
</dbReference>
<dbReference type="InterPro" id="IPR039515">
    <property type="entry name" value="NOT4_mRING-HC-C4C4"/>
</dbReference>
<feature type="region of interest" description="Disordered" evidence="10">
    <location>
        <begin position="1745"/>
        <end position="1912"/>
    </location>
</feature>
<feature type="zinc finger region" description="C3H1-type" evidence="9">
    <location>
        <begin position="479"/>
        <end position="506"/>
    </location>
</feature>
<evidence type="ECO:0000259" key="13">
    <source>
        <dbReference type="PROSITE" id="PS50103"/>
    </source>
</evidence>
<feature type="compositionally biased region" description="Low complexity" evidence="10">
    <location>
        <begin position="1793"/>
        <end position="1807"/>
    </location>
</feature>
<feature type="compositionally biased region" description="Low complexity" evidence="10">
    <location>
        <begin position="317"/>
        <end position="342"/>
    </location>
</feature>
<dbReference type="SUPFAM" id="SSF54928">
    <property type="entry name" value="RNA-binding domain, RBD"/>
    <property type="match status" value="1"/>
</dbReference>
<dbReference type="InterPro" id="IPR035979">
    <property type="entry name" value="RBD_domain_sf"/>
</dbReference>
<feature type="compositionally biased region" description="Pro residues" evidence="10">
    <location>
        <begin position="1243"/>
        <end position="1256"/>
    </location>
</feature>
<dbReference type="Pfam" id="PF14570">
    <property type="entry name" value="zf-RING_4"/>
    <property type="match status" value="1"/>
</dbReference>
<proteinExistence type="predicted"/>
<dbReference type="CDD" id="cd16618">
    <property type="entry name" value="mRING-HC-C4C4_CNOT4"/>
    <property type="match status" value="1"/>
</dbReference>
<evidence type="ECO:0000256" key="4">
    <source>
        <dbReference type="ARBA" id="ARBA00022833"/>
    </source>
</evidence>
<feature type="compositionally biased region" description="Basic and acidic residues" evidence="10">
    <location>
        <begin position="575"/>
        <end position="589"/>
    </location>
</feature>
<protein>
    <submittedName>
        <fullName evidence="14">Rna recognition motif protein</fullName>
    </submittedName>
</protein>
<evidence type="ECO:0000256" key="5">
    <source>
        <dbReference type="ARBA" id="ARBA00022884"/>
    </source>
</evidence>
<evidence type="ECO:0000313" key="15">
    <source>
        <dbReference type="Proteomes" id="UP000221165"/>
    </source>
</evidence>
<feature type="region of interest" description="Disordered" evidence="10">
    <location>
        <begin position="760"/>
        <end position="1125"/>
    </location>
</feature>
<dbReference type="InterPro" id="IPR012677">
    <property type="entry name" value="Nucleotide-bd_a/b_plait_sf"/>
</dbReference>
<evidence type="ECO:0000256" key="3">
    <source>
        <dbReference type="ARBA" id="ARBA00022771"/>
    </source>
</evidence>
<feature type="compositionally biased region" description="Basic and acidic residues" evidence="10">
    <location>
        <begin position="852"/>
        <end position="874"/>
    </location>
</feature>
<dbReference type="RefSeq" id="XP_067926208.1">
    <property type="nucleotide sequence ID" value="XM_068061811.1"/>
</dbReference>
<evidence type="ECO:0000259" key="12">
    <source>
        <dbReference type="PROSITE" id="PS50102"/>
    </source>
</evidence>
<feature type="compositionally biased region" description="Gly residues" evidence="10">
    <location>
        <begin position="555"/>
        <end position="567"/>
    </location>
</feature>
<dbReference type="InterPro" id="IPR003954">
    <property type="entry name" value="RRM_euk-type"/>
</dbReference>
<feature type="compositionally biased region" description="Low complexity" evidence="10">
    <location>
        <begin position="133"/>
        <end position="142"/>
    </location>
</feature>
<feature type="compositionally biased region" description="Basic and acidic residues" evidence="10">
    <location>
        <begin position="107"/>
        <end position="132"/>
    </location>
</feature>
<dbReference type="InterPro" id="IPR039780">
    <property type="entry name" value="Mot2"/>
</dbReference>
<evidence type="ECO:0000256" key="7">
    <source>
        <dbReference type="ARBA" id="ARBA00023242"/>
    </source>
</evidence>
<keyword evidence="15" id="KW-1185">Reference proteome</keyword>
<feature type="compositionally biased region" description="Basic and acidic residues" evidence="10">
    <location>
        <begin position="2198"/>
        <end position="2219"/>
    </location>
</feature>
<feature type="compositionally biased region" description="Low complexity" evidence="10">
    <location>
        <begin position="10"/>
        <end position="24"/>
    </location>
</feature>
<feature type="compositionally biased region" description="Low complexity" evidence="10">
    <location>
        <begin position="1081"/>
        <end position="1099"/>
    </location>
</feature>
<feature type="region of interest" description="Disordered" evidence="10">
    <location>
        <begin position="1293"/>
        <end position="1355"/>
    </location>
</feature>
<dbReference type="PANTHER" id="PTHR12603:SF0">
    <property type="entry name" value="CCR4-NOT TRANSCRIPTION COMPLEX SUBUNIT 4"/>
    <property type="match status" value="1"/>
</dbReference>
<feature type="compositionally biased region" description="Basic and acidic residues" evidence="10">
    <location>
        <begin position="2013"/>
        <end position="2023"/>
    </location>
</feature>
<feature type="compositionally biased region" description="Low complexity" evidence="10">
    <location>
        <begin position="540"/>
        <end position="554"/>
    </location>
</feature>
<feature type="compositionally biased region" description="Polar residues" evidence="10">
    <location>
        <begin position="1870"/>
        <end position="1886"/>
    </location>
</feature>
<feature type="region of interest" description="Disordered" evidence="10">
    <location>
        <begin position="1483"/>
        <end position="1530"/>
    </location>
</feature>
<dbReference type="EMBL" id="MIGC01000653">
    <property type="protein sequence ID" value="PHJ24535.1"/>
    <property type="molecule type" value="Genomic_DNA"/>
</dbReference>
<dbReference type="Proteomes" id="UP000221165">
    <property type="component" value="Unassembled WGS sequence"/>
</dbReference>
<feature type="region of interest" description="Disordered" evidence="10">
    <location>
        <begin position="540"/>
        <end position="746"/>
    </location>
</feature>
<dbReference type="FunFam" id="3.30.40.10:FF:000006">
    <property type="entry name" value="CCR4-NOT transcription complex subunit 4"/>
    <property type="match status" value="1"/>
</dbReference>
<name>A0A2C6LBQ1_9APIC</name>
<feature type="region of interest" description="Disordered" evidence="10">
    <location>
        <begin position="288"/>
        <end position="342"/>
    </location>
</feature>
<dbReference type="GO" id="GO:0004842">
    <property type="term" value="F:ubiquitin-protein transferase activity"/>
    <property type="evidence" value="ECO:0007669"/>
    <property type="project" value="InterPro"/>
</dbReference>
<comment type="caution">
    <text evidence="14">The sequence shown here is derived from an EMBL/GenBank/DDBJ whole genome shotgun (WGS) entry which is preliminary data.</text>
</comment>
<dbReference type="SUPFAM" id="SSF57850">
    <property type="entry name" value="RING/U-box"/>
    <property type="match status" value="1"/>
</dbReference>
<feature type="compositionally biased region" description="Gly residues" evidence="10">
    <location>
        <begin position="1186"/>
        <end position="1196"/>
    </location>
</feature>
<feature type="compositionally biased region" description="Gly residues" evidence="10">
    <location>
        <begin position="200"/>
        <end position="209"/>
    </location>
</feature>